<dbReference type="InterPro" id="IPR001497">
    <property type="entry name" value="MethylDNA_cys_MeTrfase_AS"/>
</dbReference>
<dbReference type="GO" id="GO:0003908">
    <property type="term" value="F:methylated-DNA-[protein]-cysteine S-methyltransferase activity"/>
    <property type="evidence" value="ECO:0007669"/>
    <property type="project" value="UniProtKB-EC"/>
</dbReference>
<keyword evidence="5" id="KW-0808">Transferase</keyword>
<dbReference type="InterPro" id="IPR036388">
    <property type="entry name" value="WH-like_DNA-bd_sf"/>
</dbReference>
<dbReference type="Gene3D" id="3.30.160.70">
    <property type="entry name" value="Methylated DNA-protein cysteine methyltransferase domain"/>
    <property type="match status" value="1"/>
</dbReference>
<dbReference type="SUPFAM" id="SSF46767">
    <property type="entry name" value="Methylated DNA-protein cysteine methyltransferase, C-terminal domain"/>
    <property type="match status" value="1"/>
</dbReference>
<dbReference type="AlphaFoldDB" id="A0A318QK80"/>
<gene>
    <name evidence="10" type="ORF">CFR71_07800</name>
</gene>
<dbReference type="NCBIfam" id="TIGR00589">
    <property type="entry name" value="ogt"/>
    <property type="match status" value="1"/>
</dbReference>
<comment type="caution">
    <text evidence="10">The sequence shown here is derived from an EMBL/GenBank/DDBJ whole genome shotgun (WGS) entry which is preliminary data.</text>
</comment>
<proteinExistence type="inferred from homology"/>
<evidence type="ECO:0000313" key="10">
    <source>
        <dbReference type="EMBL" id="PYD75699.1"/>
    </source>
</evidence>
<dbReference type="PANTHER" id="PTHR10815">
    <property type="entry name" value="METHYLATED-DNA--PROTEIN-CYSTEINE METHYLTRANSFERASE"/>
    <property type="match status" value="1"/>
</dbReference>
<organism evidence="10 11">
    <name type="scientific">Novacetimonas pomaceti</name>
    <dbReference type="NCBI Taxonomy" id="2021998"/>
    <lineage>
        <taxon>Bacteria</taxon>
        <taxon>Pseudomonadati</taxon>
        <taxon>Pseudomonadota</taxon>
        <taxon>Alphaproteobacteria</taxon>
        <taxon>Acetobacterales</taxon>
        <taxon>Acetobacteraceae</taxon>
        <taxon>Novacetimonas</taxon>
    </lineage>
</organism>
<name>A0A318QK80_9PROT</name>
<keyword evidence="6" id="KW-0227">DNA damage</keyword>
<dbReference type="RefSeq" id="WP_110529680.1">
    <property type="nucleotide sequence ID" value="NZ_NOXG01000006.1"/>
</dbReference>
<evidence type="ECO:0000313" key="11">
    <source>
        <dbReference type="Proteomes" id="UP000247609"/>
    </source>
</evidence>
<dbReference type="PROSITE" id="PS00374">
    <property type="entry name" value="MGMT"/>
    <property type="match status" value="1"/>
</dbReference>
<dbReference type="PANTHER" id="PTHR10815:SF14">
    <property type="entry name" value="BIFUNCTIONAL TRANSCRIPTIONAL ACTIVATOR_DNA REPAIR ENZYME ADA"/>
    <property type="match status" value="1"/>
</dbReference>
<sequence>MTDARLRGVSAGSERLGMAMAPCTLGMLGLVSGERGVVAIMMGDDADTLSHDLRARFAGVELTDDDPQARLYLERVGAYVDAMGDGAAPVPDLPLDMRGTPFQQRVWDILRTIPPGSTLTYADIARRLDAPRAVRAVGRACGANALAIAIPCHRVIRTDGTLSGYRWGVARKQALLEREAAGMKECG</sequence>
<evidence type="ECO:0000256" key="4">
    <source>
        <dbReference type="ARBA" id="ARBA00022603"/>
    </source>
</evidence>
<evidence type="ECO:0000256" key="5">
    <source>
        <dbReference type="ARBA" id="ARBA00022679"/>
    </source>
</evidence>
<evidence type="ECO:0000256" key="1">
    <source>
        <dbReference type="ARBA" id="ARBA00001286"/>
    </source>
</evidence>
<comment type="catalytic activity">
    <reaction evidence="8">
        <text>a 6-O-methyl-2'-deoxyguanosine in DNA + L-cysteinyl-[protein] = S-methyl-L-cysteinyl-[protein] + a 2'-deoxyguanosine in DNA</text>
        <dbReference type="Rhea" id="RHEA:24000"/>
        <dbReference type="Rhea" id="RHEA-COMP:10131"/>
        <dbReference type="Rhea" id="RHEA-COMP:10132"/>
        <dbReference type="Rhea" id="RHEA-COMP:11367"/>
        <dbReference type="Rhea" id="RHEA-COMP:11368"/>
        <dbReference type="ChEBI" id="CHEBI:29950"/>
        <dbReference type="ChEBI" id="CHEBI:82612"/>
        <dbReference type="ChEBI" id="CHEBI:85445"/>
        <dbReference type="ChEBI" id="CHEBI:85448"/>
        <dbReference type="EC" id="2.1.1.63"/>
    </reaction>
</comment>
<dbReference type="Gene3D" id="1.10.10.10">
    <property type="entry name" value="Winged helix-like DNA-binding domain superfamily/Winged helix DNA-binding domain"/>
    <property type="match status" value="1"/>
</dbReference>
<dbReference type="EC" id="2.1.1.63" evidence="3"/>
<evidence type="ECO:0000256" key="6">
    <source>
        <dbReference type="ARBA" id="ARBA00022763"/>
    </source>
</evidence>
<dbReference type="EMBL" id="NOXG01000006">
    <property type="protein sequence ID" value="PYD75699.1"/>
    <property type="molecule type" value="Genomic_DNA"/>
</dbReference>
<feature type="domain" description="Methylated-DNA-[protein]-cysteine S-methyltransferase DNA binding" evidence="9">
    <location>
        <begin position="101"/>
        <end position="180"/>
    </location>
</feature>
<protein>
    <recommendedName>
        <fullName evidence="3">methylated-DNA--[protein]-cysteine S-methyltransferase</fullName>
        <ecNumber evidence="3">2.1.1.63</ecNumber>
    </recommendedName>
</protein>
<accession>A0A318QK80</accession>
<keyword evidence="4" id="KW-0489">Methyltransferase</keyword>
<dbReference type="InterPro" id="IPR036631">
    <property type="entry name" value="MGMT_N_sf"/>
</dbReference>
<evidence type="ECO:0000256" key="7">
    <source>
        <dbReference type="ARBA" id="ARBA00023204"/>
    </source>
</evidence>
<evidence type="ECO:0000256" key="3">
    <source>
        <dbReference type="ARBA" id="ARBA00011918"/>
    </source>
</evidence>
<dbReference type="GO" id="GO:0032259">
    <property type="term" value="P:methylation"/>
    <property type="evidence" value="ECO:0007669"/>
    <property type="project" value="UniProtKB-KW"/>
</dbReference>
<evidence type="ECO:0000256" key="8">
    <source>
        <dbReference type="ARBA" id="ARBA00049348"/>
    </source>
</evidence>
<dbReference type="SUPFAM" id="SSF53155">
    <property type="entry name" value="Methylated DNA-protein cysteine methyltransferase domain"/>
    <property type="match status" value="1"/>
</dbReference>
<dbReference type="InterPro" id="IPR014048">
    <property type="entry name" value="MethylDNA_cys_MeTrfase_DNA-bd"/>
</dbReference>
<dbReference type="Pfam" id="PF01035">
    <property type="entry name" value="DNA_binding_1"/>
    <property type="match status" value="1"/>
</dbReference>
<evidence type="ECO:0000259" key="9">
    <source>
        <dbReference type="Pfam" id="PF01035"/>
    </source>
</evidence>
<comment type="similarity">
    <text evidence="2">Belongs to the MGMT family.</text>
</comment>
<dbReference type="GO" id="GO:0006281">
    <property type="term" value="P:DNA repair"/>
    <property type="evidence" value="ECO:0007669"/>
    <property type="project" value="UniProtKB-KW"/>
</dbReference>
<dbReference type="FunFam" id="1.10.10.10:FF:000214">
    <property type="entry name" value="Methylated-DNA--protein-cysteine methyltransferase"/>
    <property type="match status" value="1"/>
</dbReference>
<reference evidence="10 11" key="1">
    <citation type="submission" date="2017-07" db="EMBL/GenBank/DDBJ databases">
        <title>A draft genome sequence of Komagataeibacter sp. T5K1.</title>
        <authorList>
            <person name="Skraban J."/>
            <person name="Cleenwerck I."/>
            <person name="Vandamme P."/>
            <person name="Trcek J."/>
        </authorList>
    </citation>
    <scope>NUCLEOTIDE SEQUENCE [LARGE SCALE GENOMIC DNA]</scope>
    <source>
        <strain evidence="10 11">T5K1</strain>
    </source>
</reference>
<keyword evidence="7" id="KW-0234">DNA repair</keyword>
<evidence type="ECO:0000256" key="2">
    <source>
        <dbReference type="ARBA" id="ARBA00008711"/>
    </source>
</evidence>
<dbReference type="CDD" id="cd06445">
    <property type="entry name" value="ATase"/>
    <property type="match status" value="1"/>
</dbReference>
<dbReference type="InterPro" id="IPR036217">
    <property type="entry name" value="MethylDNA_cys_MeTrfase_DNAb"/>
</dbReference>
<dbReference type="Proteomes" id="UP000247609">
    <property type="component" value="Unassembled WGS sequence"/>
</dbReference>
<comment type="catalytic activity">
    <reaction evidence="1">
        <text>a 4-O-methyl-thymidine in DNA + L-cysteinyl-[protein] = a thymidine in DNA + S-methyl-L-cysteinyl-[protein]</text>
        <dbReference type="Rhea" id="RHEA:53428"/>
        <dbReference type="Rhea" id="RHEA-COMP:10131"/>
        <dbReference type="Rhea" id="RHEA-COMP:10132"/>
        <dbReference type="Rhea" id="RHEA-COMP:13555"/>
        <dbReference type="Rhea" id="RHEA-COMP:13556"/>
        <dbReference type="ChEBI" id="CHEBI:29950"/>
        <dbReference type="ChEBI" id="CHEBI:82612"/>
        <dbReference type="ChEBI" id="CHEBI:137386"/>
        <dbReference type="ChEBI" id="CHEBI:137387"/>
        <dbReference type="EC" id="2.1.1.63"/>
    </reaction>
</comment>